<dbReference type="OrthoDB" id="9796655at2"/>
<dbReference type="InterPro" id="IPR039420">
    <property type="entry name" value="WalR-like"/>
</dbReference>
<reference evidence="6 7" key="1">
    <citation type="submission" date="2016-03" db="EMBL/GenBank/DDBJ databases">
        <authorList>
            <person name="Ploux O."/>
        </authorList>
    </citation>
    <scope>NUCLEOTIDE SEQUENCE [LARGE SCALE GENOMIC DNA]</scope>
    <source>
        <strain evidence="6 7">R-45370</strain>
    </source>
</reference>
<evidence type="ECO:0000256" key="1">
    <source>
        <dbReference type="ARBA" id="ARBA00022553"/>
    </source>
</evidence>
<dbReference type="STRING" id="980561.A1359_10175"/>
<dbReference type="GO" id="GO:0006355">
    <property type="term" value="P:regulation of DNA-templated transcription"/>
    <property type="evidence" value="ECO:0007669"/>
    <property type="project" value="InterPro"/>
</dbReference>
<dbReference type="CDD" id="cd17535">
    <property type="entry name" value="REC_NarL-like"/>
    <property type="match status" value="1"/>
</dbReference>
<dbReference type="Pfam" id="PF00072">
    <property type="entry name" value="Response_reg"/>
    <property type="match status" value="1"/>
</dbReference>
<organism evidence="6 7">
    <name type="scientific">Methylomonas lenta</name>
    <dbReference type="NCBI Taxonomy" id="980561"/>
    <lineage>
        <taxon>Bacteria</taxon>
        <taxon>Pseudomonadati</taxon>
        <taxon>Pseudomonadota</taxon>
        <taxon>Gammaproteobacteria</taxon>
        <taxon>Methylococcales</taxon>
        <taxon>Methylococcaceae</taxon>
        <taxon>Methylomonas</taxon>
    </lineage>
</organism>
<evidence type="ECO:0000259" key="4">
    <source>
        <dbReference type="PROSITE" id="PS50043"/>
    </source>
</evidence>
<dbReference type="PROSITE" id="PS50110">
    <property type="entry name" value="RESPONSE_REGULATORY"/>
    <property type="match status" value="1"/>
</dbReference>
<dbReference type="AlphaFoldDB" id="A0A177NAF6"/>
<dbReference type="InterPro" id="IPR016032">
    <property type="entry name" value="Sig_transdc_resp-reg_C-effctor"/>
</dbReference>
<feature type="modified residue" description="4-aspartylphosphate" evidence="3">
    <location>
        <position position="60"/>
    </location>
</feature>
<dbReference type="InterPro" id="IPR000792">
    <property type="entry name" value="Tscrpt_reg_LuxR_C"/>
</dbReference>
<feature type="domain" description="Response regulatory" evidence="5">
    <location>
        <begin position="9"/>
        <end position="125"/>
    </location>
</feature>
<keyword evidence="2 6" id="KW-0238">DNA-binding</keyword>
<keyword evidence="7" id="KW-1185">Reference proteome</keyword>
<dbReference type="Proteomes" id="UP000078476">
    <property type="component" value="Unassembled WGS sequence"/>
</dbReference>
<dbReference type="Gene3D" id="3.40.50.2300">
    <property type="match status" value="1"/>
</dbReference>
<evidence type="ECO:0000313" key="6">
    <source>
        <dbReference type="EMBL" id="OAI14875.1"/>
    </source>
</evidence>
<comment type="caution">
    <text evidence="6">The sequence shown here is derived from an EMBL/GenBank/DDBJ whole genome shotgun (WGS) entry which is preliminary data.</text>
</comment>
<evidence type="ECO:0000259" key="5">
    <source>
        <dbReference type="PROSITE" id="PS50110"/>
    </source>
</evidence>
<dbReference type="EMBL" id="LUUI01000106">
    <property type="protein sequence ID" value="OAI14875.1"/>
    <property type="molecule type" value="Genomic_DNA"/>
</dbReference>
<dbReference type="GO" id="GO:0003677">
    <property type="term" value="F:DNA binding"/>
    <property type="evidence" value="ECO:0007669"/>
    <property type="project" value="UniProtKB-KW"/>
</dbReference>
<dbReference type="PRINTS" id="PR00038">
    <property type="entry name" value="HTHLUXR"/>
</dbReference>
<name>A0A177NAF6_9GAMM</name>
<accession>A0A177NAF6</accession>
<dbReference type="PANTHER" id="PTHR43214:SF43">
    <property type="entry name" value="TWO-COMPONENT RESPONSE REGULATOR"/>
    <property type="match status" value="1"/>
</dbReference>
<dbReference type="GO" id="GO:0000160">
    <property type="term" value="P:phosphorelay signal transduction system"/>
    <property type="evidence" value="ECO:0007669"/>
    <property type="project" value="InterPro"/>
</dbReference>
<sequence>MNTTQPLISILLVDDHAIVREGYCSLLSKQPNMRVVAEASNSVDAYQLFKEYEPDVVITDLTMPGMSGLEVIGRIKQRNRNAKILVFSMHLNPSFALQGCRAGALGYVTKSSSPEILLQAIHEVYAGRHTFSTDIAQALALEQLGSEAIALDTLTTREFEILRLLVEAKSSDDIAQTLNISPKTVCNCHYLIKRKLGVTSDIELTRLAIKLNVISLLEFKNISLTETEVISEPLTTPAS</sequence>
<dbReference type="RefSeq" id="WP_066982836.1">
    <property type="nucleotide sequence ID" value="NZ_LUUI01000106.1"/>
</dbReference>
<dbReference type="InterPro" id="IPR001789">
    <property type="entry name" value="Sig_transdc_resp-reg_receiver"/>
</dbReference>
<dbReference type="InterPro" id="IPR011006">
    <property type="entry name" value="CheY-like_superfamily"/>
</dbReference>
<evidence type="ECO:0000256" key="2">
    <source>
        <dbReference type="ARBA" id="ARBA00023125"/>
    </source>
</evidence>
<dbReference type="SUPFAM" id="SSF46894">
    <property type="entry name" value="C-terminal effector domain of the bipartite response regulators"/>
    <property type="match status" value="1"/>
</dbReference>
<keyword evidence="1 3" id="KW-0597">Phosphoprotein</keyword>
<dbReference type="PANTHER" id="PTHR43214">
    <property type="entry name" value="TWO-COMPONENT RESPONSE REGULATOR"/>
    <property type="match status" value="1"/>
</dbReference>
<dbReference type="SMART" id="SM00448">
    <property type="entry name" value="REC"/>
    <property type="match status" value="1"/>
</dbReference>
<protein>
    <submittedName>
        <fullName evidence="6">DNA-binding response regulator</fullName>
    </submittedName>
</protein>
<proteinExistence type="predicted"/>
<feature type="domain" description="HTH luxR-type" evidence="4">
    <location>
        <begin position="147"/>
        <end position="212"/>
    </location>
</feature>
<dbReference type="SMART" id="SM00421">
    <property type="entry name" value="HTH_LUXR"/>
    <property type="match status" value="1"/>
</dbReference>
<dbReference type="CDD" id="cd06170">
    <property type="entry name" value="LuxR_C_like"/>
    <property type="match status" value="1"/>
</dbReference>
<evidence type="ECO:0000313" key="7">
    <source>
        <dbReference type="Proteomes" id="UP000078476"/>
    </source>
</evidence>
<dbReference type="SUPFAM" id="SSF52172">
    <property type="entry name" value="CheY-like"/>
    <property type="match status" value="1"/>
</dbReference>
<dbReference type="InterPro" id="IPR058245">
    <property type="entry name" value="NreC/VraR/RcsB-like_REC"/>
</dbReference>
<dbReference type="Pfam" id="PF00196">
    <property type="entry name" value="GerE"/>
    <property type="match status" value="1"/>
</dbReference>
<evidence type="ECO:0000256" key="3">
    <source>
        <dbReference type="PROSITE-ProRule" id="PRU00169"/>
    </source>
</evidence>
<dbReference type="PROSITE" id="PS50043">
    <property type="entry name" value="HTH_LUXR_2"/>
    <property type="match status" value="1"/>
</dbReference>
<gene>
    <name evidence="6" type="ORF">A1359_10175</name>
</gene>